<evidence type="ECO:0008006" key="8">
    <source>
        <dbReference type="Google" id="ProtNLM"/>
    </source>
</evidence>
<comment type="subcellular location">
    <subcellularLocation>
        <location evidence="1">Membrane</location>
        <topology evidence="1">Multi-pass membrane protein</topology>
    </subcellularLocation>
</comment>
<dbReference type="Proteomes" id="UP000226431">
    <property type="component" value="Unassembled WGS sequence"/>
</dbReference>
<name>A0A2C5ZHL7_9HYPO</name>
<dbReference type="Pfam" id="PF05277">
    <property type="entry name" value="DUF726"/>
    <property type="match status" value="1"/>
</dbReference>
<sequence>MGRMGRGGGHSAFRRIDLTGLLSIAERNDLATLVSAITDKMHNDISCIFDSPPVTPLIHQQEHHNWLSRAILNCAITDPPADLPGDDGSKAFAKAHKTVVKEEAEAMAPQLRELKKEALLFFTKWQTAVIQRTREMQVQDTPAANTRAGRGGRGGYRGRGGRGGAVRNGRCGLTLATGETHPQCFFFALKTKTPTGPPQISPAAADPELATRFSPTPNTLWSLSFDKRKLLLHLVMLLVLSLQDYGANARILVLNLASSLNLTFEIYHENELRISRALAKAALEFSSNQQSDQKPDVKVNSRRWKNCLAAGSPASAGLAGRLKADGVGTMQHGPGLPPAAVAGLLGPMADHAHLLSNLFGISPIRPVSKMIDSCCRDIQDFALVRLLDDGQHSEYRVAGETPAADRRLHVAVVMSGCLSQNRDVTEPWQCLGRETETYVVKWEVDALVDMGVSFETVTKSLAWKTAKKDIAARFDASNLLNFSWPSQLLKISKIIDIPWSMGMVRAEKAGALLADAIIRHKFQGERSVSLIGYGLAARAIYTCLMVLAERRQFGLVDSVVMMGAPAPSESRVWLTLKSVVSGRLVNVYSKHDYLLAFLYRTSNLHFGIAGLHEIQGAYGVENHCVGQLPRGHDDYHSLTGRILRDIAWEGVEVEAEPLSAPPKPARNPRPHRKNPTRRPKAAR</sequence>
<feature type="compositionally biased region" description="Basic residues" evidence="5">
    <location>
        <begin position="666"/>
        <end position="683"/>
    </location>
</feature>
<evidence type="ECO:0000256" key="4">
    <source>
        <dbReference type="ARBA" id="ARBA00023136"/>
    </source>
</evidence>
<dbReference type="OrthoDB" id="277931at2759"/>
<evidence type="ECO:0000256" key="1">
    <source>
        <dbReference type="ARBA" id="ARBA00004141"/>
    </source>
</evidence>
<evidence type="ECO:0000256" key="3">
    <source>
        <dbReference type="ARBA" id="ARBA00022989"/>
    </source>
</evidence>
<comment type="caution">
    <text evidence="6">The sequence shown here is derived from an EMBL/GenBank/DDBJ whole genome shotgun (WGS) entry which is preliminary data.</text>
</comment>
<keyword evidence="2" id="KW-0812">Transmembrane</keyword>
<dbReference type="InterPro" id="IPR007941">
    <property type="entry name" value="DUF726"/>
</dbReference>
<protein>
    <recommendedName>
        <fullName evidence="8">DUF726 domain-containing protein</fullName>
    </recommendedName>
</protein>
<dbReference type="PANTHER" id="PTHR17920">
    <property type="entry name" value="TRANSMEMBRANE AND COILED-COIL DOMAIN-CONTAINING PROTEIN 4 TMCO4"/>
    <property type="match status" value="1"/>
</dbReference>
<keyword evidence="4" id="KW-0472">Membrane</keyword>
<dbReference type="PANTHER" id="PTHR17920:SF22">
    <property type="entry name" value="DUF726 DOMAIN PROTEIN (AFU_ORTHOLOGUE AFUA_2G12860)"/>
    <property type="match status" value="1"/>
</dbReference>
<dbReference type="AlphaFoldDB" id="A0A2C5ZHL7"/>
<feature type="compositionally biased region" description="Gly residues" evidence="5">
    <location>
        <begin position="149"/>
        <end position="162"/>
    </location>
</feature>
<evidence type="ECO:0000313" key="7">
    <source>
        <dbReference type="Proteomes" id="UP000226431"/>
    </source>
</evidence>
<gene>
    <name evidence="6" type="ORF">CDD80_6032</name>
</gene>
<feature type="region of interest" description="Disordered" evidence="5">
    <location>
        <begin position="655"/>
        <end position="683"/>
    </location>
</feature>
<proteinExistence type="predicted"/>
<dbReference type="GO" id="GO:0016020">
    <property type="term" value="C:membrane"/>
    <property type="evidence" value="ECO:0007669"/>
    <property type="project" value="UniProtKB-SubCell"/>
</dbReference>
<evidence type="ECO:0000256" key="2">
    <source>
        <dbReference type="ARBA" id="ARBA00022692"/>
    </source>
</evidence>
<evidence type="ECO:0000313" key="6">
    <source>
        <dbReference type="EMBL" id="PHH78914.1"/>
    </source>
</evidence>
<accession>A0A2C5ZHL7</accession>
<organism evidence="6 7">
    <name type="scientific">Ophiocordyceps camponoti-rufipedis</name>
    <dbReference type="NCBI Taxonomy" id="2004952"/>
    <lineage>
        <taxon>Eukaryota</taxon>
        <taxon>Fungi</taxon>
        <taxon>Dikarya</taxon>
        <taxon>Ascomycota</taxon>
        <taxon>Pezizomycotina</taxon>
        <taxon>Sordariomycetes</taxon>
        <taxon>Hypocreomycetidae</taxon>
        <taxon>Hypocreales</taxon>
        <taxon>Ophiocordycipitaceae</taxon>
        <taxon>Ophiocordyceps</taxon>
    </lineage>
</organism>
<reference evidence="6 7" key="1">
    <citation type="submission" date="2017-06" db="EMBL/GenBank/DDBJ databases">
        <title>Ant-infecting Ophiocordyceps genomes reveal a high diversity of potential behavioral manipulation genes and a possible major role for enterotoxins.</title>
        <authorList>
            <person name="De Bekker C."/>
            <person name="Evans H.C."/>
            <person name="Brachmann A."/>
            <person name="Hughes D.P."/>
        </authorList>
    </citation>
    <scope>NUCLEOTIDE SEQUENCE [LARGE SCALE GENOMIC DNA]</scope>
    <source>
        <strain evidence="6 7">Map16</strain>
    </source>
</reference>
<dbReference type="EMBL" id="NJES01000063">
    <property type="protein sequence ID" value="PHH78914.1"/>
    <property type="molecule type" value="Genomic_DNA"/>
</dbReference>
<keyword evidence="3" id="KW-1133">Transmembrane helix</keyword>
<keyword evidence="7" id="KW-1185">Reference proteome</keyword>
<feature type="region of interest" description="Disordered" evidence="5">
    <location>
        <begin position="136"/>
        <end position="162"/>
    </location>
</feature>
<evidence type="ECO:0000256" key="5">
    <source>
        <dbReference type="SAM" id="MobiDB-lite"/>
    </source>
</evidence>